<name>A0A8K0PI51_9PEZI</name>
<evidence type="ECO:0000313" key="2">
    <source>
        <dbReference type="Proteomes" id="UP000809789"/>
    </source>
</evidence>
<evidence type="ECO:0000313" key="1">
    <source>
        <dbReference type="EMBL" id="KAG8626279.1"/>
    </source>
</evidence>
<dbReference type="AlphaFoldDB" id="A0A8K0PI51"/>
<proteinExistence type="predicted"/>
<organism evidence="1 2">
    <name type="scientific">Elsinoe batatas</name>
    <dbReference type="NCBI Taxonomy" id="2601811"/>
    <lineage>
        <taxon>Eukaryota</taxon>
        <taxon>Fungi</taxon>
        <taxon>Dikarya</taxon>
        <taxon>Ascomycota</taxon>
        <taxon>Pezizomycotina</taxon>
        <taxon>Dothideomycetes</taxon>
        <taxon>Dothideomycetidae</taxon>
        <taxon>Myriangiales</taxon>
        <taxon>Elsinoaceae</taxon>
        <taxon>Elsinoe</taxon>
    </lineage>
</organism>
<reference evidence="1" key="1">
    <citation type="submission" date="2021-07" db="EMBL/GenBank/DDBJ databases">
        <title>Elsinoe batatas strain:CRI-CJ2 Genome sequencing and assembly.</title>
        <authorList>
            <person name="Huang L."/>
        </authorList>
    </citation>
    <scope>NUCLEOTIDE SEQUENCE</scope>
    <source>
        <strain evidence="1">CRI-CJ2</strain>
    </source>
</reference>
<keyword evidence="2" id="KW-1185">Reference proteome</keyword>
<sequence>MEPSIKVSIWPIDQPPKPFILRDVDLSIVYQDQDQSPNAQQNRKYHPLGRARFIIQPMPVASGEAVEVDAHGPLSWAAPRLPSEVRVEDQEGYHVRIRNDGRIMVGKYDLDTEGKEYFFVGLTRIGPTIYHPQILQDQYVQRSLGNLGFKAWVAAGERGVVSKVDFAHATFDLLERHSQYWSEVWDD</sequence>
<dbReference type="Proteomes" id="UP000809789">
    <property type="component" value="Unassembled WGS sequence"/>
</dbReference>
<comment type="caution">
    <text evidence="1">The sequence shown here is derived from an EMBL/GenBank/DDBJ whole genome shotgun (WGS) entry which is preliminary data.</text>
</comment>
<dbReference type="EMBL" id="JAESVG020000006">
    <property type="protein sequence ID" value="KAG8626279.1"/>
    <property type="molecule type" value="Genomic_DNA"/>
</dbReference>
<gene>
    <name evidence="1" type="ORF">KVT40_005224</name>
</gene>
<accession>A0A8K0PI51</accession>
<protein>
    <submittedName>
        <fullName evidence="1">Uncharacterized protein</fullName>
    </submittedName>
</protein>